<name>A0A1S7UHP3_ROSNE</name>
<feature type="compositionally biased region" description="Pro residues" evidence="1">
    <location>
        <begin position="152"/>
        <end position="162"/>
    </location>
</feature>
<reference evidence="2" key="1">
    <citation type="submission" date="2016-03" db="EMBL/GenBank/DDBJ databases">
        <title>Draft genome sequence of Rosellinia necatrix.</title>
        <authorList>
            <person name="Kanematsu S."/>
        </authorList>
    </citation>
    <scope>NUCLEOTIDE SEQUENCE [LARGE SCALE GENOMIC DNA]</scope>
    <source>
        <strain evidence="2">W97</strain>
    </source>
</reference>
<evidence type="ECO:0000256" key="1">
    <source>
        <dbReference type="SAM" id="MobiDB-lite"/>
    </source>
</evidence>
<dbReference type="OrthoDB" id="4752918at2759"/>
<dbReference type="EMBL" id="DF977446">
    <property type="protein sequence ID" value="GAP82693.1"/>
    <property type="molecule type" value="Genomic_DNA"/>
</dbReference>
<accession>A0A1S7UHP3</accession>
<organism evidence="2">
    <name type="scientific">Rosellinia necatrix</name>
    <name type="common">White root-rot fungus</name>
    <dbReference type="NCBI Taxonomy" id="77044"/>
    <lineage>
        <taxon>Eukaryota</taxon>
        <taxon>Fungi</taxon>
        <taxon>Dikarya</taxon>
        <taxon>Ascomycota</taxon>
        <taxon>Pezizomycotina</taxon>
        <taxon>Sordariomycetes</taxon>
        <taxon>Xylariomycetidae</taxon>
        <taxon>Xylariales</taxon>
        <taxon>Xylariaceae</taxon>
        <taxon>Rosellinia</taxon>
    </lineage>
</organism>
<evidence type="ECO:0000313" key="3">
    <source>
        <dbReference type="Proteomes" id="UP000054516"/>
    </source>
</evidence>
<dbReference type="Proteomes" id="UP000054516">
    <property type="component" value="Unassembled WGS sequence"/>
</dbReference>
<feature type="compositionally biased region" description="Gly residues" evidence="1">
    <location>
        <begin position="171"/>
        <end position="182"/>
    </location>
</feature>
<gene>
    <name evidence="2" type="ORF">SAMD00023353_0102260</name>
</gene>
<dbReference type="AlphaFoldDB" id="A0A1S7UHP3"/>
<evidence type="ECO:0000313" key="2">
    <source>
        <dbReference type="EMBL" id="GAP82693.1"/>
    </source>
</evidence>
<protein>
    <submittedName>
        <fullName evidence="2">Uncharacterized protein</fullName>
    </submittedName>
</protein>
<keyword evidence="3" id="KW-1185">Reference proteome</keyword>
<feature type="region of interest" description="Disordered" evidence="1">
    <location>
        <begin position="93"/>
        <end position="190"/>
    </location>
</feature>
<sequence>MMALNANSFWGGSDMDASYRHTPPAPCVPSYPSNWDIAYDLRDDNLDPKSSLELLQGPAPCYYEPRDEWLVEFGRLQDIHDRVPAPSAPCIPPPHHSGGQYTFPAAGSGGANADDGASLCPPPHGTGPSPAAAPKAEEPSWVQGGTDYATPTPTPTPTPAPARYPHWSDDGSGGGGGGGGRNPGSPGPMIYPSALYGWASTPAYAGRPASTPRSLETAMRGLREMEHNLQAETKRRIIQVEQSRPD</sequence>
<proteinExistence type="predicted"/>